<reference evidence="3 4" key="1">
    <citation type="submission" date="2022-03" db="EMBL/GenBank/DDBJ databases">
        <title>Complete genome sequence of Enterococcus innesii DB-1.</title>
        <authorList>
            <person name="Fukuda D."/>
            <person name="Nolasco-Hipolito C."/>
        </authorList>
    </citation>
    <scope>NUCLEOTIDE SEQUENCE [LARGE SCALE GENOMIC DNA]</scope>
    <source>
        <strain evidence="3 4">DB-1</strain>
    </source>
</reference>
<dbReference type="RefSeq" id="WP_244350719.1">
    <property type="nucleotide sequence ID" value="NZ_AP025635.1"/>
</dbReference>
<organism evidence="3 4">
    <name type="scientific">Enterococcus innesii</name>
    <dbReference type="NCBI Taxonomy" id="2839759"/>
    <lineage>
        <taxon>Bacteria</taxon>
        <taxon>Bacillati</taxon>
        <taxon>Bacillota</taxon>
        <taxon>Bacilli</taxon>
        <taxon>Lactobacillales</taxon>
        <taxon>Enterococcaceae</taxon>
        <taxon>Enterococcus</taxon>
    </lineage>
</organism>
<feature type="compositionally biased region" description="Low complexity" evidence="1">
    <location>
        <begin position="298"/>
        <end position="309"/>
    </location>
</feature>
<dbReference type="Proteomes" id="UP000831692">
    <property type="component" value="Chromosome"/>
</dbReference>
<dbReference type="InterPro" id="IPR004919">
    <property type="entry name" value="GmrSD_N"/>
</dbReference>
<sequence>MVDNILDLREKVQIMCMYYASLKSTDKDRNHITKKYRELSKVSGIKEATIRQWTDSFDPYFDNGRKGYHQRPLESSNKSLFNIFTKYKDLAPDEMKKLVTSIELSLKELENNKININKKLYNIFSIKTSNEKAAYDILDNRNIIEIDGLNWYADTLSLGDIIFVVLGGDRKPWENGLVGIAKVIKEPFDLKYKKNNYKILIELKLLLTHHMKPDDFYYYPLVKDVINIGPSTKGVPNQAINRVPLKACISIIRAILDNYSEYETSLTELFDEDILRMAKGYVPILGEQITDFHESAEPLSDSALPSSDLEPLESDDEIDQELKTDSDYTSFDDRLDYNTEIRVDKGFYTVYELKRKYDRNNKLKLDSDFQRNAVWKLDQKVELIESILMGIPLPIFYFNEDKYGNLIVVDGRQRLTALFEFIDNKYLLNKMKVMKKYNGCRFSDLNMTLQTRIEDYQLQAHVILPPTDDQIKFHIFDRVNRAGTQLNKQEIRNALYQGNSTKLLNKVCENPLFGEATDQAFEKNKRMQDRYILLRYISFELYFSNQIENGKFEYKNSPDELLGKSMECLNTFDKNVIKQYETLCYKGLKNAIQVLGKDAFRLKRRRNGRRPPINMNIFETLMFLMVRVDLKTPDNIIFLRERIAELLDDENYQDSIGSYRDNLPKIKKRFGMVNDILKELNDAK</sequence>
<accession>A0ABN6NTF5</accession>
<dbReference type="Pfam" id="PF03235">
    <property type="entry name" value="GmrSD_N"/>
    <property type="match status" value="1"/>
</dbReference>
<keyword evidence="4" id="KW-1185">Reference proteome</keyword>
<proteinExistence type="predicted"/>
<feature type="region of interest" description="Disordered" evidence="1">
    <location>
        <begin position="298"/>
        <end position="319"/>
    </location>
</feature>
<evidence type="ECO:0000259" key="2">
    <source>
        <dbReference type="Pfam" id="PF03235"/>
    </source>
</evidence>
<evidence type="ECO:0000256" key="1">
    <source>
        <dbReference type="SAM" id="MobiDB-lite"/>
    </source>
</evidence>
<evidence type="ECO:0000313" key="4">
    <source>
        <dbReference type="Proteomes" id="UP000831692"/>
    </source>
</evidence>
<dbReference type="PANTHER" id="PTHR39639">
    <property type="entry name" value="CHROMOSOME 16, WHOLE GENOME SHOTGUN SEQUENCE"/>
    <property type="match status" value="1"/>
</dbReference>
<protein>
    <recommendedName>
        <fullName evidence="2">GmrSD restriction endonucleases N-terminal domain-containing protein</fullName>
    </recommendedName>
</protein>
<evidence type="ECO:0000313" key="3">
    <source>
        <dbReference type="EMBL" id="BDG68159.1"/>
    </source>
</evidence>
<feature type="domain" description="GmrSD restriction endonucleases N-terminal" evidence="2">
    <location>
        <begin position="365"/>
        <end position="496"/>
    </location>
</feature>
<dbReference type="GeneID" id="83457722"/>
<feature type="compositionally biased region" description="Acidic residues" evidence="1">
    <location>
        <begin position="310"/>
        <end position="319"/>
    </location>
</feature>
<gene>
    <name evidence="3" type="ORF">ENLAB_17230</name>
</gene>
<name>A0ABN6NTF5_9ENTE</name>
<dbReference type="PANTHER" id="PTHR39639:SF1">
    <property type="entry name" value="DUF262 DOMAIN-CONTAINING PROTEIN"/>
    <property type="match status" value="1"/>
</dbReference>
<dbReference type="EMBL" id="AP025635">
    <property type="protein sequence ID" value="BDG68159.1"/>
    <property type="molecule type" value="Genomic_DNA"/>
</dbReference>